<dbReference type="EMBL" id="JBHMAR010000011">
    <property type="protein sequence ID" value="MFB9735931.1"/>
    <property type="molecule type" value="Genomic_DNA"/>
</dbReference>
<reference evidence="2 3" key="1">
    <citation type="submission" date="2024-09" db="EMBL/GenBank/DDBJ databases">
        <authorList>
            <person name="Sun Q."/>
            <person name="Mori K."/>
        </authorList>
    </citation>
    <scope>NUCLEOTIDE SEQUENCE [LARGE SCALE GENOMIC DNA]</scope>
    <source>
        <strain evidence="2 3">JCM 10918</strain>
    </source>
</reference>
<accession>A0ABV5VDQ5</accession>
<evidence type="ECO:0000256" key="1">
    <source>
        <dbReference type="SAM" id="MobiDB-lite"/>
    </source>
</evidence>
<proteinExistence type="predicted"/>
<dbReference type="Proteomes" id="UP001589703">
    <property type="component" value="Unassembled WGS sequence"/>
</dbReference>
<evidence type="ECO:0000313" key="2">
    <source>
        <dbReference type="EMBL" id="MFB9735931.1"/>
    </source>
</evidence>
<feature type="compositionally biased region" description="Polar residues" evidence="1">
    <location>
        <begin position="106"/>
        <end position="126"/>
    </location>
</feature>
<gene>
    <name evidence="2" type="ORF">ACFFRO_12420</name>
</gene>
<dbReference type="RefSeq" id="WP_247472033.1">
    <property type="nucleotide sequence ID" value="NZ_JBHMAR010000011.1"/>
</dbReference>
<protein>
    <recommendedName>
        <fullName evidence="4">Gliding motility protein</fullName>
    </recommendedName>
</protein>
<comment type="caution">
    <text evidence="2">The sequence shown here is derived from an EMBL/GenBank/DDBJ whole genome shotgun (WGS) entry which is preliminary data.</text>
</comment>
<sequence>MGVFAKLFRRSQATEEEVPATEEPAGTTESDETDDTGESGTEGVGAVDPVAARETGAEPGAEADDEEGAATATKASVPDASEADEPAGSDVAGNGSGAVREAATEIPQQQSAEKAADNQTGEGART</sequence>
<feature type="region of interest" description="Disordered" evidence="1">
    <location>
        <begin position="1"/>
        <end position="126"/>
    </location>
</feature>
<keyword evidence="3" id="KW-1185">Reference proteome</keyword>
<organism evidence="2 3">
    <name type="scientific">Streptomyces thermocoprophilus</name>
    <dbReference type="NCBI Taxonomy" id="78356"/>
    <lineage>
        <taxon>Bacteria</taxon>
        <taxon>Bacillati</taxon>
        <taxon>Actinomycetota</taxon>
        <taxon>Actinomycetes</taxon>
        <taxon>Kitasatosporales</taxon>
        <taxon>Streptomycetaceae</taxon>
        <taxon>Streptomyces</taxon>
    </lineage>
</organism>
<evidence type="ECO:0008006" key="4">
    <source>
        <dbReference type="Google" id="ProtNLM"/>
    </source>
</evidence>
<evidence type="ECO:0000313" key="3">
    <source>
        <dbReference type="Proteomes" id="UP001589703"/>
    </source>
</evidence>
<name>A0ABV5VDQ5_9ACTN</name>